<dbReference type="EMBL" id="CANTUO010000001">
    <property type="protein sequence ID" value="CAI5755490.1"/>
    <property type="molecule type" value="Genomic_DNA"/>
</dbReference>
<reference evidence="3" key="1">
    <citation type="submission" date="2022-12" db="EMBL/GenBank/DDBJ databases">
        <authorList>
            <person name="Brejova B."/>
        </authorList>
    </citation>
    <scope>NUCLEOTIDE SEQUENCE</scope>
</reference>
<keyword evidence="1" id="KW-0472">Membrane</keyword>
<dbReference type="OrthoDB" id="158672at2759"/>
<evidence type="ECO:0000313" key="4">
    <source>
        <dbReference type="Proteomes" id="UP001152885"/>
    </source>
</evidence>
<dbReference type="AlphaFoldDB" id="A0A9W4XED1"/>
<accession>A0A9W4XED1</accession>
<dbReference type="Proteomes" id="UP001152885">
    <property type="component" value="Unassembled WGS sequence"/>
</dbReference>
<evidence type="ECO:0000313" key="3">
    <source>
        <dbReference type="EMBL" id="CAI5755490.1"/>
    </source>
</evidence>
<dbReference type="Gene3D" id="1.20.1110.10">
    <property type="entry name" value="Calcium-transporting ATPase, transmembrane domain"/>
    <property type="match status" value="1"/>
</dbReference>
<proteinExistence type="predicted"/>
<keyword evidence="1" id="KW-1133">Transmembrane helix</keyword>
<protein>
    <recommendedName>
        <fullName evidence="2">Cation-transporting P-type ATPase C-terminal domain-containing protein</fullName>
    </recommendedName>
</protein>
<dbReference type="SUPFAM" id="SSF81665">
    <property type="entry name" value="Calcium ATPase, transmembrane domain M"/>
    <property type="match status" value="1"/>
</dbReference>
<dbReference type="InterPro" id="IPR023298">
    <property type="entry name" value="ATPase_P-typ_TM_dom_sf"/>
</dbReference>
<keyword evidence="4" id="KW-1185">Reference proteome</keyword>
<feature type="transmembrane region" description="Helical" evidence="1">
    <location>
        <begin position="33"/>
        <end position="54"/>
    </location>
</feature>
<evidence type="ECO:0000256" key="1">
    <source>
        <dbReference type="SAM" id="Phobius"/>
    </source>
</evidence>
<organism evidence="3 4">
    <name type="scientific">Candida verbasci</name>
    <dbReference type="NCBI Taxonomy" id="1227364"/>
    <lineage>
        <taxon>Eukaryota</taxon>
        <taxon>Fungi</taxon>
        <taxon>Dikarya</taxon>
        <taxon>Ascomycota</taxon>
        <taxon>Saccharomycotina</taxon>
        <taxon>Pichiomycetes</taxon>
        <taxon>Debaryomycetaceae</taxon>
        <taxon>Candida/Lodderomyces clade</taxon>
        <taxon>Candida</taxon>
    </lineage>
</organism>
<comment type="caution">
    <text evidence="3">The sequence shown here is derived from an EMBL/GenBank/DDBJ whole genome shotgun (WGS) entry which is preliminary data.</text>
</comment>
<name>A0A9W4XED1_9ASCO</name>
<dbReference type="Pfam" id="PF00689">
    <property type="entry name" value="Cation_ATPase_C"/>
    <property type="match status" value="1"/>
</dbReference>
<sequence>MVAFINLTRRGYKFEDFALSFGTYESLPNIDKYLNISSSIYFVDLILMQLFNLLALRTRHPSLFQHSIIKNKKYILVIPFVLLVNFIINYIPQIQNAMRTEQIPVEYIS</sequence>
<keyword evidence="1" id="KW-0812">Transmembrane</keyword>
<dbReference type="InterPro" id="IPR006068">
    <property type="entry name" value="ATPase_P-typ_cation-transptr_C"/>
</dbReference>
<feature type="domain" description="Cation-transporting P-type ATPase C-terminal" evidence="2">
    <location>
        <begin position="32"/>
        <end position="107"/>
    </location>
</feature>
<gene>
    <name evidence="3" type="ORF">CANVERA_P0006</name>
</gene>
<feature type="transmembrane region" description="Helical" evidence="1">
    <location>
        <begin position="74"/>
        <end position="92"/>
    </location>
</feature>
<evidence type="ECO:0000259" key="2">
    <source>
        <dbReference type="Pfam" id="PF00689"/>
    </source>
</evidence>